<dbReference type="InterPro" id="IPR051532">
    <property type="entry name" value="Ester_Hydrolysis_Enzymes"/>
</dbReference>
<dbReference type="PATRIC" id="fig|1679170.3.peg.3100"/>
<dbReference type="Gene3D" id="3.40.50.1110">
    <property type="entry name" value="SGNH hydrolase"/>
    <property type="match status" value="1"/>
</dbReference>
<evidence type="ECO:0000313" key="3">
    <source>
        <dbReference type="Proteomes" id="UP000037146"/>
    </source>
</evidence>
<feature type="domain" description="SGNH hydrolase-type esterase" evidence="1">
    <location>
        <begin position="60"/>
        <end position="248"/>
    </location>
</feature>
<name>A0A0K9H0E5_9BACI</name>
<accession>A0A0K9H0E5</accession>
<protein>
    <submittedName>
        <fullName evidence="2">GDSL family lipase</fullName>
    </submittedName>
</protein>
<dbReference type="PANTHER" id="PTHR30383">
    <property type="entry name" value="THIOESTERASE 1/PROTEASE 1/LYSOPHOSPHOLIPASE L1"/>
    <property type="match status" value="1"/>
</dbReference>
<dbReference type="SUPFAM" id="SSF52266">
    <property type="entry name" value="SGNH hydrolase"/>
    <property type="match status" value="1"/>
</dbReference>
<dbReference type="GO" id="GO:0004622">
    <property type="term" value="F:phosphatidylcholine lysophospholipase activity"/>
    <property type="evidence" value="ECO:0007669"/>
    <property type="project" value="TreeGrafter"/>
</dbReference>
<dbReference type="InterPro" id="IPR013830">
    <property type="entry name" value="SGNH_hydro"/>
</dbReference>
<dbReference type="STRING" id="1679170.AC625_13575"/>
<dbReference type="Proteomes" id="UP000037146">
    <property type="component" value="Unassembled WGS sequence"/>
</dbReference>
<dbReference type="InterPro" id="IPR036514">
    <property type="entry name" value="SGNH_hydro_sf"/>
</dbReference>
<dbReference type="PANTHER" id="PTHR30383:SF27">
    <property type="entry name" value="SPORE GERMINATION LIPASE LIPC"/>
    <property type="match status" value="1"/>
</dbReference>
<dbReference type="OrthoDB" id="252349at2"/>
<keyword evidence="3" id="KW-1185">Reference proteome</keyword>
<evidence type="ECO:0000259" key="1">
    <source>
        <dbReference type="Pfam" id="PF13472"/>
    </source>
</evidence>
<proteinExistence type="predicted"/>
<comment type="caution">
    <text evidence="2">The sequence shown here is derived from an EMBL/GenBank/DDBJ whole genome shotgun (WGS) entry which is preliminary data.</text>
</comment>
<gene>
    <name evidence="2" type="ORF">AC625_13575</name>
</gene>
<dbReference type="Pfam" id="PF13472">
    <property type="entry name" value="Lipase_GDSL_2"/>
    <property type="match status" value="1"/>
</dbReference>
<dbReference type="AlphaFoldDB" id="A0A0K9H0E5"/>
<dbReference type="EMBL" id="LFZW01000001">
    <property type="protein sequence ID" value="KMY52346.1"/>
    <property type="molecule type" value="Genomic_DNA"/>
</dbReference>
<evidence type="ECO:0000313" key="2">
    <source>
        <dbReference type="EMBL" id="KMY52346.1"/>
    </source>
</evidence>
<organism evidence="2 3">
    <name type="scientific">Peribacillus loiseleuriae</name>
    <dbReference type="NCBI Taxonomy" id="1679170"/>
    <lineage>
        <taxon>Bacteria</taxon>
        <taxon>Bacillati</taxon>
        <taxon>Bacillota</taxon>
        <taxon>Bacilli</taxon>
        <taxon>Bacillales</taxon>
        <taxon>Bacillaceae</taxon>
        <taxon>Peribacillus</taxon>
    </lineage>
</organism>
<dbReference type="CDD" id="cd04506">
    <property type="entry name" value="SGNH_hydrolase_YpmR_like"/>
    <property type="match status" value="1"/>
</dbReference>
<reference evidence="3" key="1">
    <citation type="submission" date="2015-07" db="EMBL/GenBank/DDBJ databases">
        <title>Genome sequencing project for genomic taxonomy and phylogenomics of Bacillus-like bacteria.</title>
        <authorList>
            <person name="Liu B."/>
            <person name="Wang J."/>
            <person name="Zhu Y."/>
            <person name="Liu G."/>
            <person name="Chen Q."/>
            <person name="Chen Z."/>
            <person name="Lan J."/>
            <person name="Che J."/>
            <person name="Ge C."/>
            <person name="Shi H."/>
            <person name="Pan Z."/>
            <person name="Liu X."/>
        </authorList>
    </citation>
    <scope>NUCLEOTIDE SEQUENCE [LARGE SCALE GENOMIC DNA]</scope>
    <source>
        <strain evidence="3">FJAT-27997</strain>
    </source>
</reference>
<sequence length="264" mass="29652">MGKKSVRYITIIAATLSVLWLLSLGWAIQDYYAGATDHVVKKQDRSQKTVIKNHMFTVVALGDSLTRGTGDDSGKGYVGYVADDLNERFNGSIVVQNLGINGQVSSQLKKQVKQPNIQRQLAEADIILLTIGANDLFQQGRTLENFDLATIKTIEDAFVKNITTIFTDIRKANPDATIFFVGLYNPFIDVDETGVTSPTVRDWNRIAEEVSSTYPRIVFVPTYDIFQLSVNDYLFTDKFHPNQEGYRLMADRIAPLIKWEGESK</sequence>